<dbReference type="Proteomes" id="UP001139505">
    <property type="component" value="Unassembled WGS sequence"/>
</dbReference>
<evidence type="ECO:0000313" key="4">
    <source>
        <dbReference type="Proteomes" id="UP001139505"/>
    </source>
</evidence>
<evidence type="ECO:0000313" key="1">
    <source>
        <dbReference type="EMBL" id="GBG39092.1"/>
    </source>
</evidence>
<dbReference type="Proteomes" id="UP000245060">
    <property type="component" value="Unassembled WGS sequence"/>
</dbReference>
<reference evidence="2" key="3">
    <citation type="journal article" date="2022" name="Microbiol. Resour. Announc.">
        <title>Draft Genome Sequences of Eight Mycobacterium montefiorense Strains Isolated from Salamanders in Captivity.</title>
        <authorList>
            <person name="Komine T."/>
            <person name="Ihara H."/>
            <person name="Fukano H."/>
            <person name="Hoshino Y."/>
            <person name="Kurata O."/>
            <person name="Wada S."/>
        </authorList>
    </citation>
    <scope>NUCLEOTIDE SEQUENCE</scope>
    <source>
        <strain evidence="2">NJB18185</strain>
    </source>
</reference>
<dbReference type="AlphaFoldDB" id="A0AA37PJT1"/>
<evidence type="ECO:0000313" key="2">
    <source>
        <dbReference type="EMBL" id="GKU71345.1"/>
    </source>
</evidence>
<protein>
    <submittedName>
        <fullName evidence="2">Uncharacterized protein</fullName>
    </submittedName>
</protein>
<reference evidence="2" key="4">
    <citation type="submission" date="2022-04" db="EMBL/GenBank/DDBJ databases">
        <authorList>
            <person name="Komine T."/>
            <person name="Fukano H."/>
            <person name="Wada S."/>
        </authorList>
    </citation>
    <scope>NUCLEOTIDE SEQUENCE</scope>
    <source>
        <strain evidence="2">NJB18185</strain>
    </source>
</reference>
<evidence type="ECO:0000313" key="3">
    <source>
        <dbReference type="Proteomes" id="UP000245060"/>
    </source>
</evidence>
<reference evidence="3" key="2">
    <citation type="submission" date="2018-04" db="EMBL/GenBank/DDBJ databases">
        <title>Draft genome sequence of Mycobacterium montefiorense isolated from Japanese black salamander.</title>
        <authorList>
            <person name="Fukano H."/>
            <person name="Yoshida M."/>
            <person name="Shimizu A."/>
            <person name="Iwao H."/>
            <person name="Kurata O."/>
            <person name="Katayama Y."/>
            <person name="Omatsu T."/>
            <person name="Mizutani T."/>
            <person name="Wada S."/>
            <person name="Hoshino Y."/>
        </authorList>
    </citation>
    <scope>NUCLEOTIDE SEQUENCE [LARGE SCALE GENOMIC DNA]</scope>
    <source>
        <strain evidence="3">BS</strain>
    </source>
</reference>
<accession>A0AA37PJT1</accession>
<reference evidence="1" key="1">
    <citation type="journal article" date="2018" name="Genome Announc.">
        <title>Draft Genome Sequence of Mycobacterium montefiorense Isolated from Japanese Black Salamander (Hynobius nigrescens).</title>
        <authorList>
            <person name="Fukano H."/>
            <person name="Yoshida M."/>
            <person name="Shimizu A."/>
            <person name="Iwao H."/>
            <person name="Katayama Y."/>
            <person name="Omatsu T."/>
            <person name="Mizutani T."/>
            <person name="Kurata O."/>
            <person name="Wada S."/>
            <person name="Hoshino Y."/>
        </authorList>
    </citation>
    <scope>NUCLEOTIDE SEQUENCE</scope>
    <source>
        <strain evidence="1">BS</strain>
    </source>
</reference>
<sequence length="111" mass="12214">MGQRVTRSDKQQAIDTVAELNALNAERERLMREDLPGVATIVAIHDNVAATPLGCWHELELEVQLPDQDPYRARRRVSLQLSTSPHIAVGAQVPVRVDRGDLSTVLVVATP</sequence>
<proteinExistence type="predicted"/>
<keyword evidence="3" id="KW-1185">Reference proteome</keyword>
<dbReference type="EMBL" id="BQYH01000005">
    <property type="protein sequence ID" value="GKU71345.1"/>
    <property type="molecule type" value="Genomic_DNA"/>
</dbReference>
<name>A0AA37PJT1_9MYCO</name>
<organism evidence="2 4">
    <name type="scientific">Mycobacterium montefiorense</name>
    <dbReference type="NCBI Taxonomy" id="154654"/>
    <lineage>
        <taxon>Bacteria</taxon>
        <taxon>Bacillati</taxon>
        <taxon>Actinomycetota</taxon>
        <taxon>Actinomycetes</taxon>
        <taxon>Mycobacteriales</taxon>
        <taxon>Mycobacteriaceae</taxon>
        <taxon>Mycobacterium</taxon>
        <taxon>Mycobacterium simiae complex</taxon>
    </lineage>
</organism>
<comment type="caution">
    <text evidence="2">The sequence shown here is derived from an EMBL/GenBank/DDBJ whole genome shotgun (WGS) entry which is preliminary data.</text>
</comment>
<gene>
    <name evidence="1" type="ORF">MmonteBS_34640</name>
    <name evidence="2" type="ORF">NJB18185_11210</name>
</gene>
<dbReference type="EMBL" id="BFCH01000018">
    <property type="protein sequence ID" value="GBG39092.1"/>
    <property type="molecule type" value="Genomic_DNA"/>
</dbReference>